<dbReference type="PANTHER" id="PTHR30575:SF3">
    <property type="entry name" value="PEPTIDASE M20 DIMERISATION DOMAIN-CONTAINING PROTEIN"/>
    <property type="match status" value="1"/>
</dbReference>
<dbReference type="Gene3D" id="3.40.630.10">
    <property type="entry name" value="Zn peptidases"/>
    <property type="match status" value="2"/>
</dbReference>
<dbReference type="Pfam" id="PF07687">
    <property type="entry name" value="M20_dimer"/>
    <property type="match status" value="1"/>
</dbReference>
<feature type="domain" description="Peptidase M20 dimerisation" evidence="2">
    <location>
        <begin position="239"/>
        <end position="326"/>
    </location>
</feature>
<feature type="binding site" evidence="1">
    <location>
        <position position="152"/>
    </location>
    <ligand>
        <name>Mn(2+)</name>
        <dbReference type="ChEBI" id="CHEBI:29035"/>
        <label>2</label>
    </ligand>
</feature>
<dbReference type="InterPro" id="IPR017439">
    <property type="entry name" value="Amidohydrolase"/>
</dbReference>
<accession>A0A953LCR7</accession>
<evidence type="ECO:0000313" key="4">
    <source>
        <dbReference type="Proteomes" id="UP000732377"/>
    </source>
</evidence>
<sequence length="446" mass="46960">MKEVLPVDISTRVQQLAPDLVRVRRDLHAHAESGWTEFRTAALVVQRLSALGYEVRYGPEVLSPDHMAGLPPREELDRHLERAVAQGADPEVVRRMAGGFTAVVGVLRCGEGPTVALRFDMDALDVTETDDPGHRPNREGFASRNPGAMHACGHDGHTAIGLGVAAVLADLKDELRGTVKLLFQPAEEGVRGARAMVEAGVCDDVDYLLGAHLGFAATEVGTVIAGAGGFLATSKLDAVFTGVPSHAGAAPEAGRNALLAAAAAALNLHAIARHSKGASRINVGVLQAGSGRNVIPARAVMKLETRGETTAIDAYMREEAERIIRAAAAMHGVQVEILPMGSAAGGASDPDLAEVVARAAAETPSVTRILPAGDLGGSEDFAWMMDRVQRRGGKAVYMMIGTQIAAPHHDSRFDFDERALPIGVEVMARAVLRLAGGGIPQNSRKR</sequence>
<keyword evidence="1" id="KW-0464">Manganese</keyword>
<dbReference type="PANTHER" id="PTHR30575">
    <property type="entry name" value="PEPTIDASE M20"/>
    <property type="match status" value="1"/>
</dbReference>
<dbReference type="InterPro" id="IPR052030">
    <property type="entry name" value="Peptidase_M20/M20A_hydrolases"/>
</dbReference>
<evidence type="ECO:0000313" key="3">
    <source>
        <dbReference type="EMBL" id="MBY6274640.1"/>
    </source>
</evidence>
<protein>
    <submittedName>
        <fullName evidence="3">Peptidase M20</fullName>
    </submittedName>
</protein>
<dbReference type="EMBL" id="PIUK01000001">
    <property type="protein sequence ID" value="MBY6274640.1"/>
    <property type="molecule type" value="Genomic_DNA"/>
</dbReference>
<evidence type="ECO:0000256" key="1">
    <source>
        <dbReference type="PIRSR" id="PIRSR005962-1"/>
    </source>
</evidence>
<proteinExistence type="predicted"/>
<dbReference type="AlphaFoldDB" id="A0A953LCR7"/>
<dbReference type="SUPFAM" id="SSF53187">
    <property type="entry name" value="Zn-dependent exopeptidases"/>
    <property type="match status" value="1"/>
</dbReference>
<name>A0A953LCR7_SYMTR</name>
<comment type="caution">
    <text evidence="3">The sequence shown here is derived from an EMBL/GenBank/DDBJ whole genome shotgun (WGS) entry which is preliminary data.</text>
</comment>
<comment type="cofactor">
    <cofactor evidence="1">
        <name>Mn(2+)</name>
        <dbReference type="ChEBI" id="CHEBI:29035"/>
    </cofactor>
    <text evidence="1">The Mn(2+) ion enhances activity.</text>
</comment>
<dbReference type="InterPro" id="IPR011650">
    <property type="entry name" value="Peptidase_M20_dimer"/>
</dbReference>
<dbReference type="PIRSF" id="PIRSF005962">
    <property type="entry name" value="Pept_M20D_amidohydro"/>
    <property type="match status" value="1"/>
</dbReference>
<dbReference type="GO" id="GO:0016805">
    <property type="term" value="F:dipeptidase activity"/>
    <property type="evidence" value="ECO:0007669"/>
    <property type="project" value="TreeGrafter"/>
</dbReference>
<feature type="binding site" evidence="1">
    <location>
        <position position="188"/>
    </location>
    <ligand>
        <name>Mn(2+)</name>
        <dbReference type="ChEBI" id="CHEBI:29035"/>
        <label>2</label>
    </ligand>
</feature>
<dbReference type="GO" id="GO:0046657">
    <property type="term" value="P:folic acid catabolic process"/>
    <property type="evidence" value="ECO:0007669"/>
    <property type="project" value="TreeGrafter"/>
</dbReference>
<feature type="binding site" evidence="1">
    <location>
        <position position="409"/>
    </location>
    <ligand>
        <name>Mn(2+)</name>
        <dbReference type="ChEBI" id="CHEBI:29035"/>
        <label>2</label>
    </ligand>
</feature>
<dbReference type="InterPro" id="IPR002933">
    <property type="entry name" value="Peptidase_M20"/>
</dbReference>
<dbReference type="Proteomes" id="UP000732377">
    <property type="component" value="Unassembled WGS sequence"/>
</dbReference>
<dbReference type="InterPro" id="IPR036264">
    <property type="entry name" value="Bact_exopeptidase_dim_dom"/>
</dbReference>
<dbReference type="SUPFAM" id="SSF55031">
    <property type="entry name" value="Bacterial exopeptidase dimerisation domain"/>
    <property type="match status" value="1"/>
</dbReference>
<evidence type="ECO:0000259" key="2">
    <source>
        <dbReference type="Pfam" id="PF07687"/>
    </source>
</evidence>
<dbReference type="NCBIfam" id="TIGR01891">
    <property type="entry name" value="amidohydrolases"/>
    <property type="match status" value="1"/>
</dbReference>
<keyword evidence="1" id="KW-0479">Metal-binding</keyword>
<organism evidence="3 4">
    <name type="scientific">Symbiobacterium thermophilum</name>
    <dbReference type="NCBI Taxonomy" id="2734"/>
    <lineage>
        <taxon>Bacteria</taxon>
        <taxon>Bacillati</taxon>
        <taxon>Bacillota</taxon>
        <taxon>Clostridia</taxon>
        <taxon>Eubacteriales</taxon>
        <taxon>Symbiobacteriaceae</taxon>
        <taxon>Symbiobacterium</taxon>
    </lineage>
</organism>
<dbReference type="Pfam" id="PF01546">
    <property type="entry name" value="Peptidase_M20"/>
    <property type="match status" value="1"/>
</dbReference>
<feature type="binding site" evidence="1">
    <location>
        <position position="212"/>
    </location>
    <ligand>
        <name>Mn(2+)</name>
        <dbReference type="ChEBI" id="CHEBI:29035"/>
        <label>2</label>
    </ligand>
</feature>
<reference evidence="3" key="1">
    <citation type="submission" date="2017-11" db="EMBL/GenBank/DDBJ databases">
        <title>Three new genomes from thermophilic consortium.</title>
        <authorList>
            <person name="Quaggio R."/>
            <person name="Amgarten D."/>
            <person name="Setubal J.C."/>
        </authorList>
    </citation>
    <scope>NUCLEOTIDE SEQUENCE</scope>
    <source>
        <strain evidence="3">ZCTH01-B2</strain>
    </source>
</reference>
<dbReference type="GO" id="GO:0071713">
    <property type="term" value="F:para-aminobenzoyl-glutamate hydrolase activity"/>
    <property type="evidence" value="ECO:0007669"/>
    <property type="project" value="TreeGrafter"/>
</dbReference>
<gene>
    <name evidence="3" type="ORF">CWE10_00255</name>
</gene>
<feature type="binding site" evidence="1">
    <location>
        <position position="154"/>
    </location>
    <ligand>
        <name>Mn(2+)</name>
        <dbReference type="ChEBI" id="CHEBI:29035"/>
        <label>2</label>
    </ligand>
</feature>
<dbReference type="GO" id="GO:0046872">
    <property type="term" value="F:metal ion binding"/>
    <property type="evidence" value="ECO:0007669"/>
    <property type="project" value="UniProtKB-KW"/>
</dbReference>
<dbReference type="GO" id="GO:0005737">
    <property type="term" value="C:cytoplasm"/>
    <property type="evidence" value="ECO:0007669"/>
    <property type="project" value="TreeGrafter"/>
</dbReference>